<name>A0A371H9J0_MUCPR</name>
<dbReference type="InterPro" id="IPR043502">
    <property type="entry name" value="DNA/RNA_pol_sf"/>
</dbReference>
<comment type="caution">
    <text evidence="2">The sequence shown here is derived from an EMBL/GenBank/DDBJ whole genome shotgun (WGS) entry which is preliminary data.</text>
</comment>
<reference evidence="2" key="1">
    <citation type="submission" date="2018-05" db="EMBL/GenBank/DDBJ databases">
        <title>Draft genome of Mucuna pruriens seed.</title>
        <authorList>
            <person name="Nnadi N.E."/>
            <person name="Vos R."/>
            <person name="Hasami M.H."/>
            <person name="Devisetty U.K."/>
            <person name="Aguiy J.C."/>
        </authorList>
    </citation>
    <scope>NUCLEOTIDE SEQUENCE [LARGE SCALE GENOMIC DNA]</scope>
    <source>
        <strain evidence="2">JCA_2017</strain>
    </source>
</reference>
<dbReference type="Gene3D" id="3.30.70.270">
    <property type="match status" value="1"/>
</dbReference>
<gene>
    <name evidence="2" type="ORF">CR513_17516</name>
</gene>
<feature type="compositionally biased region" description="Basic residues" evidence="1">
    <location>
        <begin position="52"/>
        <end position="64"/>
    </location>
</feature>
<organism evidence="2 3">
    <name type="scientific">Mucuna pruriens</name>
    <name type="common">Velvet bean</name>
    <name type="synonym">Dolichos pruriens</name>
    <dbReference type="NCBI Taxonomy" id="157652"/>
    <lineage>
        <taxon>Eukaryota</taxon>
        <taxon>Viridiplantae</taxon>
        <taxon>Streptophyta</taxon>
        <taxon>Embryophyta</taxon>
        <taxon>Tracheophyta</taxon>
        <taxon>Spermatophyta</taxon>
        <taxon>Magnoliopsida</taxon>
        <taxon>eudicotyledons</taxon>
        <taxon>Gunneridae</taxon>
        <taxon>Pentapetalae</taxon>
        <taxon>rosids</taxon>
        <taxon>fabids</taxon>
        <taxon>Fabales</taxon>
        <taxon>Fabaceae</taxon>
        <taxon>Papilionoideae</taxon>
        <taxon>50 kb inversion clade</taxon>
        <taxon>NPAAA clade</taxon>
        <taxon>indigoferoid/millettioid clade</taxon>
        <taxon>Phaseoleae</taxon>
        <taxon>Mucuna</taxon>
    </lineage>
</organism>
<proteinExistence type="predicted"/>
<dbReference type="OrthoDB" id="1936626at2759"/>
<dbReference type="Proteomes" id="UP000257109">
    <property type="component" value="Unassembled WGS sequence"/>
</dbReference>
<protein>
    <recommendedName>
        <fullName evidence="4">Reverse transcriptase domain-containing protein</fullName>
    </recommendedName>
</protein>
<sequence>MDKIFANDIGHNIEVYVDNMVVKSPGLDEHIKDLEEIFAQGEILRFYAHPKRNRGQPRQMRRHHPNEEFPKCEGVPSLTARPDNTNRWPRGREISMVVVQEDSSGHRILISDERETCPHLYHFSQTVVPLIPFSYRGRLDGPPHPARATKA</sequence>
<dbReference type="SUPFAM" id="SSF56672">
    <property type="entry name" value="DNA/RNA polymerases"/>
    <property type="match status" value="1"/>
</dbReference>
<dbReference type="InterPro" id="IPR043128">
    <property type="entry name" value="Rev_trsase/Diguanyl_cyclase"/>
</dbReference>
<accession>A0A371H9J0</accession>
<dbReference type="AlphaFoldDB" id="A0A371H9J0"/>
<feature type="region of interest" description="Disordered" evidence="1">
    <location>
        <begin position="52"/>
        <end position="89"/>
    </location>
</feature>
<dbReference type="EMBL" id="QJKJ01003229">
    <property type="protein sequence ID" value="RDX99441.1"/>
    <property type="molecule type" value="Genomic_DNA"/>
</dbReference>
<evidence type="ECO:0000313" key="2">
    <source>
        <dbReference type="EMBL" id="RDX99441.1"/>
    </source>
</evidence>
<evidence type="ECO:0000313" key="3">
    <source>
        <dbReference type="Proteomes" id="UP000257109"/>
    </source>
</evidence>
<evidence type="ECO:0008006" key="4">
    <source>
        <dbReference type="Google" id="ProtNLM"/>
    </source>
</evidence>
<evidence type="ECO:0000256" key="1">
    <source>
        <dbReference type="SAM" id="MobiDB-lite"/>
    </source>
</evidence>
<keyword evidence="3" id="KW-1185">Reference proteome</keyword>
<feature type="non-terminal residue" evidence="2">
    <location>
        <position position="1"/>
    </location>
</feature>